<dbReference type="OrthoDB" id="3872283at2"/>
<gene>
    <name evidence="1" type="ORF">San01_28500</name>
</gene>
<name>A0A5J4L884_9ACTN</name>
<organism evidence="1 2">
    <name type="scientific">Streptomyces angustmyceticus</name>
    <dbReference type="NCBI Taxonomy" id="285578"/>
    <lineage>
        <taxon>Bacteria</taxon>
        <taxon>Bacillati</taxon>
        <taxon>Actinomycetota</taxon>
        <taxon>Actinomycetes</taxon>
        <taxon>Kitasatosporales</taxon>
        <taxon>Streptomycetaceae</taxon>
        <taxon>Streptomyces</taxon>
    </lineage>
</organism>
<evidence type="ECO:0000313" key="2">
    <source>
        <dbReference type="Proteomes" id="UP000325598"/>
    </source>
</evidence>
<evidence type="ECO:0000313" key="1">
    <source>
        <dbReference type="EMBL" id="GES30363.1"/>
    </source>
</evidence>
<sequence length="130" mass="14115">MSSPVPGVASSLLINDMVLSQTNLAGSGEPNLHPAVDRFLRFLPVQLREPFMGYCAESALVSDQLWRLDEERPGGSHVTLEAAAPHFTNAVILSRLIREPGDPEHGQPTLPCRSCSALLDELGVRIMGRD</sequence>
<dbReference type="InterPro" id="IPR025968">
    <property type="entry name" value="YwqJ_deaminase"/>
</dbReference>
<dbReference type="EMBL" id="BLAG01000008">
    <property type="protein sequence ID" value="GES30363.1"/>
    <property type="molecule type" value="Genomic_DNA"/>
</dbReference>
<comment type="caution">
    <text evidence="1">The sequence shown here is derived from an EMBL/GenBank/DDBJ whole genome shotgun (WGS) entry which is preliminary data.</text>
</comment>
<reference evidence="1 2" key="1">
    <citation type="submission" date="2019-10" db="EMBL/GenBank/DDBJ databases">
        <title>Whole genome shotgun sequence of Streptomyces angustmyceticus NBRC 3934.</title>
        <authorList>
            <person name="Hosoyama A."/>
            <person name="Ichikawa N."/>
            <person name="Kimura A."/>
            <person name="Kitahashi Y."/>
            <person name="Komaki H."/>
            <person name="Uohara A."/>
        </authorList>
    </citation>
    <scope>NUCLEOTIDE SEQUENCE [LARGE SCALE GENOMIC DNA]</scope>
    <source>
        <strain evidence="1 2">NBRC 3934</strain>
    </source>
</reference>
<protein>
    <submittedName>
        <fullName evidence="1">Uncharacterized protein</fullName>
    </submittedName>
</protein>
<keyword evidence="2" id="KW-1185">Reference proteome</keyword>
<accession>A0A5J4L884</accession>
<dbReference type="AlphaFoldDB" id="A0A5J4L884"/>
<dbReference type="Pfam" id="PF14431">
    <property type="entry name" value="YwqJ-deaminase"/>
    <property type="match status" value="1"/>
</dbReference>
<dbReference type="Proteomes" id="UP000325598">
    <property type="component" value="Unassembled WGS sequence"/>
</dbReference>
<proteinExistence type="predicted"/>